<reference evidence="7" key="1">
    <citation type="submission" date="2022-06" db="EMBL/GenBank/DDBJ databases">
        <authorList>
            <consortium name="SYNGENTA / RWTH Aachen University"/>
        </authorList>
    </citation>
    <scope>NUCLEOTIDE SEQUENCE</scope>
</reference>
<feature type="non-terminal residue" evidence="7">
    <location>
        <position position="1"/>
    </location>
</feature>
<evidence type="ECO:0000256" key="2">
    <source>
        <dbReference type="ARBA" id="ARBA00004604"/>
    </source>
</evidence>
<evidence type="ECO:0000313" key="8">
    <source>
        <dbReference type="Proteomes" id="UP001153365"/>
    </source>
</evidence>
<evidence type="ECO:0000256" key="6">
    <source>
        <dbReference type="SAM" id="MobiDB-lite"/>
    </source>
</evidence>
<comment type="similarity">
    <text evidence="3">Belongs to the NOP16 family.</text>
</comment>
<name>A0AAV0ALI4_PHAPC</name>
<feature type="region of interest" description="Disordered" evidence="6">
    <location>
        <begin position="80"/>
        <end position="117"/>
    </location>
</feature>
<gene>
    <name evidence="7" type="ORF">PPACK8108_LOCUS3558</name>
</gene>
<evidence type="ECO:0000256" key="1">
    <source>
        <dbReference type="ARBA" id="ARBA00002889"/>
    </source>
</evidence>
<dbReference type="Proteomes" id="UP001153365">
    <property type="component" value="Unassembled WGS sequence"/>
</dbReference>
<dbReference type="EMBL" id="CALTRL010000634">
    <property type="protein sequence ID" value="CAH7669000.1"/>
    <property type="molecule type" value="Genomic_DNA"/>
</dbReference>
<feature type="compositionally biased region" description="Acidic residues" evidence="6">
    <location>
        <begin position="82"/>
        <end position="105"/>
    </location>
</feature>
<proteinExistence type="inferred from homology"/>
<dbReference type="PANTHER" id="PTHR13243">
    <property type="entry name" value="HSPC111 PROTEIN-RELATED"/>
    <property type="match status" value="1"/>
</dbReference>
<accession>A0AAV0ALI4</accession>
<comment type="function">
    <text evidence="1">Involved in the biogenesis of the 60S ribosomal subunit.</text>
</comment>
<dbReference type="AlphaFoldDB" id="A0AAV0ALI4"/>
<organism evidence="7 8">
    <name type="scientific">Phakopsora pachyrhizi</name>
    <name type="common">Asian soybean rust disease fungus</name>
    <dbReference type="NCBI Taxonomy" id="170000"/>
    <lineage>
        <taxon>Eukaryota</taxon>
        <taxon>Fungi</taxon>
        <taxon>Dikarya</taxon>
        <taxon>Basidiomycota</taxon>
        <taxon>Pucciniomycotina</taxon>
        <taxon>Pucciniomycetes</taxon>
        <taxon>Pucciniales</taxon>
        <taxon>Phakopsoraceae</taxon>
        <taxon>Phakopsora</taxon>
    </lineage>
</organism>
<evidence type="ECO:0000256" key="3">
    <source>
        <dbReference type="ARBA" id="ARBA00008479"/>
    </source>
</evidence>
<evidence type="ECO:0000256" key="4">
    <source>
        <dbReference type="ARBA" id="ARBA00015522"/>
    </source>
</evidence>
<dbReference type="PANTHER" id="PTHR13243:SF1">
    <property type="entry name" value="NUCLEOLAR PROTEIN 16"/>
    <property type="match status" value="1"/>
</dbReference>
<sequence>VKLSKRANSRLKKVTPKNIPSNLIGAYDRHRTPRQNFRALGILSGKLEPRLAGGVEKDVSLTRSWLDGKKTMDEFEVYRLEEQDEDDDCENVSEEEEEDEEDEVSSEYGQSGDEGESVKLLKGQGRIIRDKDGNILKVVIGEDYGEIEVDRGSDQDSCLVLKKSSTSSSEMTPWGKPLEDLGYERSASVSDSVHQSDLPQGIGYKNPRRGTVEPKTKFVRDLEDIANKRSIEYERSIKNKRHLSQNQMDWIRSLMSKYRIEDVNLMVKDLKLNPYQKTQSEIQHLISRFLQEEGTQI</sequence>
<keyword evidence="5" id="KW-0539">Nucleus</keyword>
<protein>
    <recommendedName>
        <fullName evidence="4">Nucleolar protein 16</fullName>
    </recommendedName>
</protein>
<evidence type="ECO:0000313" key="7">
    <source>
        <dbReference type="EMBL" id="CAH7669000.1"/>
    </source>
</evidence>
<comment type="caution">
    <text evidence="7">The sequence shown here is derived from an EMBL/GenBank/DDBJ whole genome shotgun (WGS) entry which is preliminary data.</text>
</comment>
<evidence type="ECO:0000256" key="5">
    <source>
        <dbReference type="ARBA" id="ARBA00023242"/>
    </source>
</evidence>
<dbReference type="InterPro" id="IPR019002">
    <property type="entry name" value="Ribosome_biogenesis_Nop16"/>
</dbReference>
<dbReference type="GO" id="GO:0005730">
    <property type="term" value="C:nucleolus"/>
    <property type="evidence" value="ECO:0007669"/>
    <property type="project" value="UniProtKB-SubCell"/>
</dbReference>
<feature type="region of interest" description="Disordered" evidence="6">
    <location>
        <begin position="190"/>
        <end position="210"/>
    </location>
</feature>
<dbReference type="Pfam" id="PF09420">
    <property type="entry name" value="Nop16"/>
    <property type="match status" value="1"/>
</dbReference>
<keyword evidence="8" id="KW-1185">Reference proteome</keyword>
<comment type="subcellular location">
    <subcellularLocation>
        <location evidence="2">Nucleus</location>
        <location evidence="2">Nucleolus</location>
    </subcellularLocation>
</comment>
<dbReference type="GO" id="GO:0042273">
    <property type="term" value="P:ribosomal large subunit biogenesis"/>
    <property type="evidence" value="ECO:0007669"/>
    <property type="project" value="TreeGrafter"/>
</dbReference>